<dbReference type="Gene3D" id="1.20.190.20">
    <property type="entry name" value="14-3-3 domain"/>
    <property type="match status" value="1"/>
</dbReference>
<dbReference type="HOGENOM" id="CLU_1009508_0_0_1"/>
<accession>W1P266</accession>
<dbReference type="EMBL" id="KI394757">
    <property type="protein sequence ID" value="ERN01656.1"/>
    <property type="molecule type" value="Genomic_DNA"/>
</dbReference>
<gene>
    <name evidence="3" type="ORF">AMTR_s00090p00118750</name>
</gene>
<dbReference type="Gramene" id="ERN01656">
    <property type="protein sequence ID" value="ERN01656"/>
    <property type="gene ID" value="AMTR_s00090p00118750"/>
</dbReference>
<evidence type="ECO:0000259" key="2">
    <source>
        <dbReference type="SMART" id="SM00101"/>
    </source>
</evidence>
<dbReference type="AlphaFoldDB" id="W1P266"/>
<comment type="similarity">
    <text evidence="1">Belongs to the 14-3-3 family.</text>
</comment>
<name>W1P266_AMBTC</name>
<dbReference type="Pfam" id="PF00244">
    <property type="entry name" value="14-3-3"/>
    <property type="match status" value="1"/>
</dbReference>
<dbReference type="STRING" id="13333.W1P266"/>
<feature type="domain" description="14-3-3" evidence="2">
    <location>
        <begin position="8"/>
        <end position="230"/>
    </location>
</feature>
<protein>
    <recommendedName>
        <fullName evidence="2">14-3-3 domain-containing protein</fullName>
    </recommendedName>
</protein>
<sequence length="276" mass="31901">MEAEAEKRKNLLSKAKAAMESECYDQMVHFMKEAVESIKNGLNEEERRLLWTAYLKSMDARLASWQNEMSRSHVEVDPQQLEAVKHKLYTIESEIVSMCSEFHVLIDKHFIVDDNSVEEDVIAYLLKGDLDRYVAEVRPDDSRKFAAACEAHLSYLVATTIANEPGTDVSDSTRRWLDKNFSILKTEFFSTEVAKKDFREYILKWCETEMEVYEGNERELYNLQKSKIKRKLYRAMVLKAILDEDVLVPVPVPVTVPDSMAELGEMKKEGQPHGHP</sequence>
<dbReference type="GO" id="GO:0007165">
    <property type="term" value="P:signal transduction"/>
    <property type="evidence" value="ECO:0000318"/>
    <property type="project" value="GO_Central"/>
</dbReference>
<keyword evidence="4" id="KW-1185">Reference proteome</keyword>
<dbReference type="GO" id="GO:0005737">
    <property type="term" value="C:cytoplasm"/>
    <property type="evidence" value="ECO:0000318"/>
    <property type="project" value="GO_Central"/>
</dbReference>
<dbReference type="Proteomes" id="UP000017836">
    <property type="component" value="Unassembled WGS sequence"/>
</dbReference>
<dbReference type="GO" id="GO:0008104">
    <property type="term" value="P:intracellular protein localization"/>
    <property type="evidence" value="ECO:0000318"/>
    <property type="project" value="GO_Central"/>
</dbReference>
<dbReference type="InterPro" id="IPR023410">
    <property type="entry name" value="14-3-3_domain"/>
</dbReference>
<reference evidence="4" key="1">
    <citation type="journal article" date="2013" name="Science">
        <title>The Amborella genome and the evolution of flowering plants.</title>
        <authorList>
            <consortium name="Amborella Genome Project"/>
        </authorList>
    </citation>
    <scope>NUCLEOTIDE SEQUENCE [LARGE SCALE GENOMIC DNA]</scope>
</reference>
<dbReference type="PRINTS" id="PR00305">
    <property type="entry name" value="1433ZETA"/>
</dbReference>
<organism evidence="3 4">
    <name type="scientific">Amborella trichopoda</name>
    <dbReference type="NCBI Taxonomy" id="13333"/>
    <lineage>
        <taxon>Eukaryota</taxon>
        <taxon>Viridiplantae</taxon>
        <taxon>Streptophyta</taxon>
        <taxon>Embryophyta</taxon>
        <taxon>Tracheophyta</taxon>
        <taxon>Spermatophyta</taxon>
        <taxon>Magnoliopsida</taxon>
        <taxon>Amborellales</taxon>
        <taxon>Amborellaceae</taxon>
        <taxon>Amborella</taxon>
    </lineage>
</organism>
<dbReference type="PANTHER" id="PTHR18860">
    <property type="entry name" value="14-3-3 PROTEIN"/>
    <property type="match status" value="1"/>
</dbReference>
<dbReference type="SMART" id="SM00101">
    <property type="entry name" value="14_3_3"/>
    <property type="match status" value="1"/>
</dbReference>
<evidence type="ECO:0000313" key="3">
    <source>
        <dbReference type="EMBL" id="ERN01656.1"/>
    </source>
</evidence>
<dbReference type="InterPro" id="IPR000308">
    <property type="entry name" value="14-3-3"/>
</dbReference>
<dbReference type="eggNOG" id="KOG0841">
    <property type="taxonomic scope" value="Eukaryota"/>
</dbReference>
<evidence type="ECO:0000256" key="1">
    <source>
        <dbReference type="ARBA" id="ARBA00006141"/>
    </source>
</evidence>
<dbReference type="SUPFAM" id="SSF48445">
    <property type="entry name" value="14-3-3 protein"/>
    <property type="match status" value="1"/>
</dbReference>
<proteinExistence type="inferred from homology"/>
<dbReference type="InterPro" id="IPR036815">
    <property type="entry name" value="14-3-3_dom_sf"/>
</dbReference>
<evidence type="ECO:0000313" key="4">
    <source>
        <dbReference type="Proteomes" id="UP000017836"/>
    </source>
</evidence>